<reference evidence="5" key="1">
    <citation type="submission" date="2010-08" db="EMBL/GenBank/DDBJ databases">
        <title>Complete sequence of Fibrobacter succinogenes subsp. succinogenes S85.</title>
        <authorList>
            <person name="Durkin A.S."/>
            <person name="Nelson K.E."/>
            <person name="Morrison M."/>
            <person name="Forsberg C.W."/>
            <person name="Wilson D.B."/>
            <person name="Russell J.B."/>
            <person name="Cann I.K.O."/>
            <person name="Mackie R.I."/>
            <person name="White B.A."/>
        </authorList>
    </citation>
    <scope>NUCLEOTIDE SEQUENCE [LARGE SCALE GENOMIC DNA]</scope>
    <source>
        <strain evidence="5">ATCC 19169 / S85</strain>
    </source>
</reference>
<dbReference type="Proteomes" id="UP000000517">
    <property type="component" value="Chromosome"/>
</dbReference>
<gene>
    <name evidence="4" type="ordered locus">FSU_3224</name>
</gene>
<accession>D9S8K7</accession>
<dbReference type="PANTHER" id="PTHR46401">
    <property type="entry name" value="GLYCOSYLTRANSFERASE WBBK-RELATED"/>
    <property type="match status" value="1"/>
</dbReference>
<dbReference type="PANTHER" id="PTHR46401:SF2">
    <property type="entry name" value="GLYCOSYLTRANSFERASE WBBK-RELATED"/>
    <property type="match status" value="1"/>
</dbReference>
<keyword evidence="1 4" id="KW-0808">Transferase</keyword>
<evidence type="ECO:0000256" key="1">
    <source>
        <dbReference type="ARBA" id="ARBA00022679"/>
    </source>
</evidence>
<keyword evidence="2" id="KW-1133">Transmembrane helix</keyword>
<feature type="domain" description="Glycosyl transferase family 1" evidence="3">
    <location>
        <begin position="609"/>
        <end position="748"/>
    </location>
</feature>
<dbReference type="GO" id="GO:0016757">
    <property type="term" value="F:glycosyltransferase activity"/>
    <property type="evidence" value="ECO:0007669"/>
    <property type="project" value="TreeGrafter"/>
</dbReference>
<feature type="transmembrane region" description="Helical" evidence="2">
    <location>
        <begin position="39"/>
        <end position="56"/>
    </location>
</feature>
<dbReference type="InterPro" id="IPR001296">
    <property type="entry name" value="Glyco_trans_1"/>
</dbReference>
<feature type="transmembrane region" description="Helical" evidence="2">
    <location>
        <begin position="68"/>
        <end position="86"/>
    </location>
</feature>
<feature type="transmembrane region" description="Helical" evidence="2">
    <location>
        <begin position="240"/>
        <end position="261"/>
    </location>
</feature>
<sequence length="789" mass="90609">MFTTMLAVETFMQNYLRIPFSATIAILPILAVYKFLPGVSLAFFLLWLCLFPLLFFSNEEKKFSWEEYVFLLNIVIISVFGAIVHLTIDNAWFDINLFFHNMFSIVLCVIPLCIVVNLIDVKVFVKTVLFFGVVVSLVLIWQWVFLFLTGSFQNDVFIPGLELNRRVETFVVYRPSSFFTEPAHFSIYVLPAFQIALLQKKYILTYLFALSILCSSSSTGFLMLGILLVYHLCKIGMSKWYLAIGVLFLIVLSIVICYFLFSDIFLVNMNKLSRISKGSSDDRLFGPLAYLSAFNAWEHMFGITLNQLGNFSIVENACGLSKNYANALIYMYISFGLFGVINFIFYIVRKWRSIKGPHVFFLIFFGIFCTDQILFNAHFFYLMCFILLSDQICAKCAKQKSKVGKMKVLYLTVPSFFDLDISLVREMSALVDVHVLLVVSPQSLKSSAFSIEKIDSRCEIFSANEYNAIQKYKDVIDLKKWFVANNPDNSFFSCIKLSKKIKNFIRRNHFDILHVTSACKTIFFLTPFIYSFPYTLLTVHDPIDHGNISWFENFFRRKMFYRANKNVLLLSTALLDSFCKKYHVKKNRIYFSSLSVYDILTTFKTMRNMYGNYILFFGRIEPYKGVDVLVTAYEKSELPSKGIKLVIAGKGNLCITDSDLSKDVIFINRFIENDELANLIRHCKYVVLPYLSATQSGCVMSAFAFNKPVLATDVGDFPLTIENSKTGMICEANNIDSLCRAINEMSKINLDILSACIKERFCENGPFSWSSIAKSLFNVYESIVLNSRN</sequence>
<dbReference type="GO" id="GO:0009103">
    <property type="term" value="P:lipopolysaccharide biosynthetic process"/>
    <property type="evidence" value="ECO:0007669"/>
    <property type="project" value="TreeGrafter"/>
</dbReference>
<feature type="transmembrane region" description="Helical" evidence="2">
    <location>
        <begin position="329"/>
        <end position="348"/>
    </location>
</feature>
<dbReference type="PATRIC" id="fig|59374.8.peg.3083"/>
<dbReference type="Gene3D" id="3.40.50.2000">
    <property type="entry name" value="Glycogen Phosphorylase B"/>
    <property type="match status" value="2"/>
</dbReference>
<evidence type="ECO:0000259" key="3">
    <source>
        <dbReference type="Pfam" id="PF00534"/>
    </source>
</evidence>
<feature type="transmembrane region" description="Helical" evidence="2">
    <location>
        <begin position="360"/>
        <end position="388"/>
    </location>
</feature>
<dbReference type="SUPFAM" id="SSF53756">
    <property type="entry name" value="UDP-Glycosyltransferase/glycogen phosphorylase"/>
    <property type="match status" value="1"/>
</dbReference>
<dbReference type="Pfam" id="PF00534">
    <property type="entry name" value="Glycos_transf_1"/>
    <property type="match status" value="1"/>
</dbReference>
<evidence type="ECO:0000256" key="2">
    <source>
        <dbReference type="SAM" id="Phobius"/>
    </source>
</evidence>
<protein>
    <submittedName>
        <fullName evidence="4">Glycosyltransferase, group 1 family</fullName>
    </submittedName>
</protein>
<evidence type="ECO:0000313" key="4">
    <source>
        <dbReference type="EMBL" id="ADL25606.1"/>
    </source>
</evidence>
<dbReference type="HOGENOM" id="CLU_355541_0_0_0"/>
<proteinExistence type="predicted"/>
<feature type="transmembrane region" description="Helical" evidence="2">
    <location>
        <begin position="98"/>
        <end position="119"/>
    </location>
</feature>
<dbReference type="KEGG" id="fsc:FSU_3224"/>
<keyword evidence="2" id="KW-0812">Transmembrane</keyword>
<organism evidence="4 5">
    <name type="scientific">Fibrobacter succinogenes (strain ATCC 19169 / S85)</name>
    <dbReference type="NCBI Taxonomy" id="59374"/>
    <lineage>
        <taxon>Bacteria</taxon>
        <taxon>Pseudomonadati</taxon>
        <taxon>Fibrobacterota</taxon>
        <taxon>Fibrobacteria</taxon>
        <taxon>Fibrobacterales</taxon>
        <taxon>Fibrobacteraceae</taxon>
        <taxon>Fibrobacter</taxon>
    </lineage>
</organism>
<name>D9S8K7_FIBSS</name>
<dbReference type="STRING" id="59374.FSU_3224"/>
<evidence type="ECO:0000313" key="5">
    <source>
        <dbReference type="Proteomes" id="UP000000517"/>
    </source>
</evidence>
<feature type="transmembrane region" description="Helical" evidence="2">
    <location>
        <begin position="15"/>
        <end position="33"/>
    </location>
</feature>
<dbReference type="AlphaFoldDB" id="D9S8K7"/>
<dbReference type="EMBL" id="CP002158">
    <property type="protein sequence ID" value="ADL25606.1"/>
    <property type="molecule type" value="Genomic_DNA"/>
</dbReference>
<dbReference type="CDD" id="cd03801">
    <property type="entry name" value="GT4_PimA-like"/>
    <property type="match status" value="1"/>
</dbReference>
<feature type="transmembrane region" description="Helical" evidence="2">
    <location>
        <begin position="203"/>
        <end position="228"/>
    </location>
</feature>
<keyword evidence="2" id="KW-0472">Membrane</keyword>
<feature type="transmembrane region" description="Helical" evidence="2">
    <location>
        <begin position="128"/>
        <end position="148"/>
    </location>
</feature>